<name>A0ACB9Q552_BAUVA</name>
<evidence type="ECO:0000313" key="2">
    <source>
        <dbReference type="Proteomes" id="UP000828941"/>
    </source>
</evidence>
<sequence length="122" mass="13018">MAENVSTGFWVFGVPTAETVPVVTCTHTQTAVVPCQGYLGAITKLPLIVKLFAAPLKLLLRVYMELNLLPSLPSPACVGFIAFPCSFAPPLIAARCRKQLNLNVVAIAIAIVNKGDSLMRPP</sequence>
<organism evidence="1 2">
    <name type="scientific">Bauhinia variegata</name>
    <name type="common">Purple orchid tree</name>
    <name type="synonym">Phanera variegata</name>
    <dbReference type="NCBI Taxonomy" id="167791"/>
    <lineage>
        <taxon>Eukaryota</taxon>
        <taxon>Viridiplantae</taxon>
        <taxon>Streptophyta</taxon>
        <taxon>Embryophyta</taxon>
        <taxon>Tracheophyta</taxon>
        <taxon>Spermatophyta</taxon>
        <taxon>Magnoliopsida</taxon>
        <taxon>eudicotyledons</taxon>
        <taxon>Gunneridae</taxon>
        <taxon>Pentapetalae</taxon>
        <taxon>rosids</taxon>
        <taxon>fabids</taxon>
        <taxon>Fabales</taxon>
        <taxon>Fabaceae</taxon>
        <taxon>Cercidoideae</taxon>
        <taxon>Cercideae</taxon>
        <taxon>Bauhiniinae</taxon>
        <taxon>Bauhinia</taxon>
    </lineage>
</organism>
<evidence type="ECO:0000313" key="1">
    <source>
        <dbReference type="EMBL" id="KAI4356142.1"/>
    </source>
</evidence>
<protein>
    <submittedName>
        <fullName evidence="1">Uncharacterized protein</fullName>
    </submittedName>
</protein>
<reference evidence="1 2" key="1">
    <citation type="journal article" date="2022" name="DNA Res.">
        <title>Chromosomal-level genome assembly of the orchid tree Bauhinia variegata (Leguminosae; Cercidoideae) supports the allotetraploid origin hypothesis of Bauhinia.</title>
        <authorList>
            <person name="Zhong Y."/>
            <person name="Chen Y."/>
            <person name="Zheng D."/>
            <person name="Pang J."/>
            <person name="Liu Y."/>
            <person name="Luo S."/>
            <person name="Meng S."/>
            <person name="Qian L."/>
            <person name="Wei D."/>
            <person name="Dai S."/>
            <person name="Zhou R."/>
        </authorList>
    </citation>
    <scope>NUCLEOTIDE SEQUENCE [LARGE SCALE GENOMIC DNA]</scope>
    <source>
        <strain evidence="1">BV-YZ2020</strain>
    </source>
</reference>
<gene>
    <name evidence="1" type="ORF">L6164_000189</name>
</gene>
<dbReference type="Proteomes" id="UP000828941">
    <property type="component" value="Chromosome 1"/>
</dbReference>
<keyword evidence="2" id="KW-1185">Reference proteome</keyword>
<dbReference type="EMBL" id="CM039426">
    <property type="protein sequence ID" value="KAI4356142.1"/>
    <property type="molecule type" value="Genomic_DNA"/>
</dbReference>
<accession>A0ACB9Q552</accession>
<proteinExistence type="predicted"/>
<comment type="caution">
    <text evidence="1">The sequence shown here is derived from an EMBL/GenBank/DDBJ whole genome shotgun (WGS) entry which is preliminary data.</text>
</comment>